<dbReference type="PANTHER" id="PTHR14049">
    <property type="entry name" value="LEPRECAN 1"/>
    <property type="match status" value="1"/>
</dbReference>
<keyword evidence="1" id="KW-0812">Transmembrane</keyword>
<sequence>MSNVYLGAGAILYLNENFEGGEFFFSSDEAAKHIQSLVKPKCGRLVGFSAGSENLHGVFGVQQGRRCALGLWFTHNPRYVEEERKLAEQVISEVRVLGQASQSVPRDHQQTRFPAVDGMPLLDPVLHVCQRYWLLQALPLKLIPGYLLLASLYFTTLQFSNRTTILLADIHDAWVWLAILLLARVVKIVAVFKCLLSYRLVARGTPLRQTTSLSNDACVLVDDHGHQLT</sequence>
<feature type="transmembrane region" description="Helical" evidence="1">
    <location>
        <begin position="174"/>
        <end position="196"/>
    </location>
</feature>
<evidence type="ECO:0000259" key="2">
    <source>
        <dbReference type="Pfam" id="PF13640"/>
    </source>
</evidence>
<dbReference type="Gene3D" id="2.60.120.620">
    <property type="entry name" value="q2cbj1_9rhob like domain"/>
    <property type="match status" value="1"/>
</dbReference>
<keyword evidence="1" id="KW-1133">Transmembrane helix</keyword>
<reference evidence="3" key="1">
    <citation type="submission" date="2021-03" db="EMBL/GenBank/DDBJ databases">
        <authorList>
            <person name="Tran Van P."/>
        </authorList>
    </citation>
    <scope>NUCLEOTIDE SEQUENCE</scope>
</reference>
<protein>
    <recommendedName>
        <fullName evidence="2">Prolyl 4-hydroxylase alpha subunit Fe(2+) 2OG dioxygenase domain-containing protein</fullName>
    </recommendedName>
</protein>
<dbReference type="EMBL" id="CAJPIN010019681">
    <property type="protein sequence ID" value="CAG2062324.1"/>
    <property type="molecule type" value="Genomic_DNA"/>
</dbReference>
<comment type="caution">
    <text evidence="3">The sequence shown here is derived from an EMBL/GenBank/DDBJ whole genome shotgun (WGS) entry which is preliminary data.</text>
</comment>
<feature type="transmembrane region" description="Helical" evidence="1">
    <location>
        <begin position="132"/>
        <end position="154"/>
    </location>
</feature>
<organism evidence="3 4">
    <name type="scientific">Timema podura</name>
    <name type="common">Walking stick</name>
    <dbReference type="NCBI Taxonomy" id="61482"/>
    <lineage>
        <taxon>Eukaryota</taxon>
        <taxon>Metazoa</taxon>
        <taxon>Ecdysozoa</taxon>
        <taxon>Arthropoda</taxon>
        <taxon>Hexapoda</taxon>
        <taxon>Insecta</taxon>
        <taxon>Pterygota</taxon>
        <taxon>Neoptera</taxon>
        <taxon>Polyneoptera</taxon>
        <taxon>Phasmatodea</taxon>
        <taxon>Timematodea</taxon>
        <taxon>Timematoidea</taxon>
        <taxon>Timematidae</taxon>
        <taxon>Timema</taxon>
    </lineage>
</organism>
<dbReference type="PANTHER" id="PTHR14049:SF9">
    <property type="entry name" value="PROCOLLAGEN-PROLINE 3-DIOXYGENASE"/>
    <property type="match status" value="1"/>
</dbReference>
<evidence type="ECO:0000313" key="3">
    <source>
        <dbReference type="EMBL" id="CAG2062324.1"/>
    </source>
</evidence>
<dbReference type="InterPro" id="IPR044862">
    <property type="entry name" value="Pro_4_hyd_alph_FE2OG_OXY"/>
</dbReference>
<gene>
    <name evidence="3" type="ORF">TPAB3V08_LOCUS9275</name>
</gene>
<dbReference type="InterPro" id="IPR039575">
    <property type="entry name" value="P3H"/>
</dbReference>
<accession>A0ABN7P8M1</accession>
<keyword evidence="4" id="KW-1185">Reference proteome</keyword>
<evidence type="ECO:0000256" key="1">
    <source>
        <dbReference type="SAM" id="Phobius"/>
    </source>
</evidence>
<feature type="domain" description="Prolyl 4-hydroxylase alpha subunit Fe(2+) 2OG dioxygenase" evidence="2">
    <location>
        <begin position="10"/>
        <end position="73"/>
    </location>
</feature>
<name>A0ABN7P8M1_TIMPD</name>
<dbReference type="Pfam" id="PF13640">
    <property type="entry name" value="2OG-FeII_Oxy_3"/>
    <property type="match status" value="1"/>
</dbReference>
<dbReference type="Proteomes" id="UP001153148">
    <property type="component" value="Unassembled WGS sequence"/>
</dbReference>
<proteinExistence type="predicted"/>
<keyword evidence="1" id="KW-0472">Membrane</keyword>
<evidence type="ECO:0000313" key="4">
    <source>
        <dbReference type="Proteomes" id="UP001153148"/>
    </source>
</evidence>